<keyword evidence="1 2" id="KW-0694">RNA-binding</keyword>
<dbReference type="InterPro" id="IPR014720">
    <property type="entry name" value="dsRBD_dom"/>
</dbReference>
<accession>A0ABD2XPQ6</accession>
<evidence type="ECO:0000313" key="4">
    <source>
        <dbReference type="EMBL" id="KAL3407451.1"/>
    </source>
</evidence>
<evidence type="ECO:0000313" key="5">
    <source>
        <dbReference type="Proteomes" id="UP001627154"/>
    </source>
</evidence>
<gene>
    <name evidence="4" type="ORF">TKK_000434</name>
</gene>
<evidence type="ECO:0000256" key="2">
    <source>
        <dbReference type="PROSITE-ProRule" id="PRU00266"/>
    </source>
</evidence>
<dbReference type="Gene3D" id="3.30.160.20">
    <property type="match status" value="2"/>
</dbReference>
<comment type="caution">
    <text evidence="4">The sequence shown here is derived from an EMBL/GenBank/DDBJ whole genome shotgun (WGS) entry which is preliminary data.</text>
</comment>
<dbReference type="AlphaFoldDB" id="A0ABD2XPQ6"/>
<dbReference type="PROSITE" id="PS50137">
    <property type="entry name" value="DS_RBD"/>
    <property type="match status" value="2"/>
</dbReference>
<evidence type="ECO:0000256" key="1">
    <source>
        <dbReference type="ARBA" id="ARBA00022884"/>
    </source>
</evidence>
<feature type="domain" description="DRBM" evidence="3">
    <location>
        <begin position="10"/>
        <end position="77"/>
    </location>
</feature>
<keyword evidence="5" id="KW-1185">Reference proteome</keyword>
<dbReference type="GO" id="GO:0007281">
    <property type="term" value="P:germ cell development"/>
    <property type="evidence" value="ECO:0007669"/>
    <property type="project" value="UniProtKB-ARBA"/>
</dbReference>
<proteinExistence type="predicted"/>
<dbReference type="Proteomes" id="UP001627154">
    <property type="component" value="Unassembled WGS sequence"/>
</dbReference>
<sequence length="347" mass="39293">MSLSIKQAKTPVSLLQEMMIKQGCVPNWQLIHDGGGGHENTFTFGVTCDGLKAQGTGRSKKDAKHNAAKALLQKIAERNNLPQLPPSVTESPVRTPQPIELPASTQLPPDMPFHNAIGNLKDLCTINHLRDLKFETIDEVGPPHARIFTVECTVSTFREIGIATSKKEAKHRAAKEMLVKIQDLVSDSCFINDRELTEEEKVKMEESLAKALEKYPKLTVLNRENIQMSPINWGLKFINFYKAYTDIFEERQGEVLTTLKVLRDMLCQSQLDSDVESLLDNLTELFKSFDFTFESFEIPSNDPSEHISCMRLHCHPPVYEIGIGNTRIESQIRCIENFLDTLIEFME</sequence>
<dbReference type="CDD" id="cd19862">
    <property type="entry name" value="DSRM_PRKRA-like_rpt1"/>
    <property type="match status" value="1"/>
</dbReference>
<dbReference type="SUPFAM" id="SSF54768">
    <property type="entry name" value="dsRNA-binding domain-like"/>
    <property type="match status" value="2"/>
</dbReference>
<evidence type="ECO:0000259" key="3">
    <source>
        <dbReference type="PROSITE" id="PS50137"/>
    </source>
</evidence>
<feature type="domain" description="DRBM" evidence="3">
    <location>
        <begin position="115"/>
        <end position="183"/>
    </location>
</feature>
<dbReference type="GO" id="GO:0003723">
    <property type="term" value="F:RNA binding"/>
    <property type="evidence" value="ECO:0007669"/>
    <property type="project" value="UniProtKB-UniRule"/>
</dbReference>
<dbReference type="PANTHER" id="PTHR46205:SF3">
    <property type="entry name" value="LOQUACIOUS, ISOFORM B"/>
    <property type="match status" value="1"/>
</dbReference>
<dbReference type="Pfam" id="PF00035">
    <property type="entry name" value="dsrm"/>
    <property type="match status" value="2"/>
</dbReference>
<dbReference type="InterPro" id="IPR051247">
    <property type="entry name" value="RLC_Component"/>
</dbReference>
<dbReference type="PANTHER" id="PTHR46205">
    <property type="entry name" value="LOQUACIOUS, ISOFORM B"/>
    <property type="match status" value="1"/>
</dbReference>
<protein>
    <recommendedName>
        <fullName evidence="3">DRBM domain-containing protein</fullName>
    </recommendedName>
</protein>
<reference evidence="4 5" key="1">
    <citation type="journal article" date="2024" name="bioRxiv">
        <title>A reference genome for Trichogramma kaykai: A tiny desert-dwelling parasitoid wasp with competing sex-ratio distorters.</title>
        <authorList>
            <person name="Culotta J."/>
            <person name="Lindsey A.R."/>
        </authorList>
    </citation>
    <scope>NUCLEOTIDE SEQUENCE [LARGE SCALE GENOMIC DNA]</scope>
    <source>
        <strain evidence="4 5">KSX58</strain>
    </source>
</reference>
<dbReference type="EMBL" id="JBJJXI010000007">
    <property type="protein sequence ID" value="KAL3407451.1"/>
    <property type="molecule type" value="Genomic_DNA"/>
</dbReference>
<dbReference type="SMART" id="SM00358">
    <property type="entry name" value="DSRM"/>
    <property type="match status" value="2"/>
</dbReference>
<name>A0ABD2XPQ6_9HYME</name>
<dbReference type="GO" id="GO:0010468">
    <property type="term" value="P:regulation of gene expression"/>
    <property type="evidence" value="ECO:0007669"/>
    <property type="project" value="UniProtKB-ARBA"/>
</dbReference>
<dbReference type="FunFam" id="3.30.160.20:FF:000007">
    <property type="entry name" value="Double-stranded RNA-binding protein Staufen homolog 1"/>
    <property type="match status" value="1"/>
</dbReference>
<organism evidence="4 5">
    <name type="scientific">Trichogramma kaykai</name>
    <dbReference type="NCBI Taxonomy" id="54128"/>
    <lineage>
        <taxon>Eukaryota</taxon>
        <taxon>Metazoa</taxon>
        <taxon>Ecdysozoa</taxon>
        <taxon>Arthropoda</taxon>
        <taxon>Hexapoda</taxon>
        <taxon>Insecta</taxon>
        <taxon>Pterygota</taxon>
        <taxon>Neoptera</taxon>
        <taxon>Endopterygota</taxon>
        <taxon>Hymenoptera</taxon>
        <taxon>Apocrita</taxon>
        <taxon>Proctotrupomorpha</taxon>
        <taxon>Chalcidoidea</taxon>
        <taxon>Trichogrammatidae</taxon>
        <taxon>Trichogramma</taxon>
    </lineage>
</organism>